<name>A0A6J3LXN9_9PEZI</name>
<reference evidence="2" key="1">
    <citation type="submission" date="2020-01" db="EMBL/GenBank/DDBJ databases">
        <authorList>
            <consortium name="DOE Joint Genome Institute"/>
            <person name="Haridas S."/>
            <person name="Albert R."/>
            <person name="Binder M."/>
            <person name="Bloem J."/>
            <person name="Labutti K."/>
            <person name="Salamov A."/>
            <person name="Andreopoulos B."/>
            <person name="Baker S.E."/>
            <person name="Barry K."/>
            <person name="Bills G."/>
            <person name="Bluhm B.H."/>
            <person name="Cannon C."/>
            <person name="Castanera R."/>
            <person name="Culley D.E."/>
            <person name="Daum C."/>
            <person name="Ezra D."/>
            <person name="Gonzalez J.B."/>
            <person name="Henrissat B."/>
            <person name="Kuo A."/>
            <person name="Liang C."/>
            <person name="Lipzen A."/>
            <person name="Lutzoni F."/>
            <person name="Magnuson J."/>
            <person name="Mondo S."/>
            <person name="Nolan M."/>
            <person name="Ohm R."/>
            <person name="Pangilinan J."/>
            <person name="Park H.-J."/>
            <person name="Ramirez L."/>
            <person name="Alfaro M."/>
            <person name="Sun H."/>
            <person name="Tritt A."/>
            <person name="Yoshinaga Y."/>
            <person name="Zwiers L.-H."/>
            <person name="Turgeon B.G."/>
            <person name="Goodwin S.B."/>
            <person name="Spatafora J.W."/>
            <person name="Crous P.W."/>
            <person name="Grigoriev I.V."/>
        </authorList>
    </citation>
    <scope>NUCLEOTIDE SEQUENCE</scope>
    <source>
        <strain evidence="2">CBS 342.82</strain>
    </source>
</reference>
<keyword evidence="1" id="KW-1185">Reference proteome</keyword>
<dbReference type="GeneID" id="54360236"/>
<reference evidence="2" key="2">
    <citation type="submission" date="2020-04" db="EMBL/GenBank/DDBJ databases">
        <authorList>
            <consortium name="NCBI Genome Project"/>
        </authorList>
    </citation>
    <scope>NUCLEOTIDE SEQUENCE</scope>
    <source>
        <strain evidence="2">CBS 342.82</strain>
    </source>
</reference>
<dbReference type="AlphaFoldDB" id="A0A6J3LXN9"/>
<gene>
    <name evidence="2" type="ORF">K489DRAFT_35096</name>
</gene>
<proteinExistence type="predicted"/>
<reference evidence="2" key="3">
    <citation type="submission" date="2025-08" db="UniProtKB">
        <authorList>
            <consortium name="RefSeq"/>
        </authorList>
    </citation>
    <scope>IDENTIFICATION</scope>
    <source>
        <strain evidence="2">CBS 342.82</strain>
    </source>
</reference>
<evidence type="ECO:0000313" key="1">
    <source>
        <dbReference type="Proteomes" id="UP000504637"/>
    </source>
</evidence>
<organism evidence="2">
    <name type="scientific">Dissoconium aciculare CBS 342.82</name>
    <dbReference type="NCBI Taxonomy" id="1314786"/>
    <lineage>
        <taxon>Eukaryota</taxon>
        <taxon>Fungi</taxon>
        <taxon>Dikarya</taxon>
        <taxon>Ascomycota</taxon>
        <taxon>Pezizomycotina</taxon>
        <taxon>Dothideomycetes</taxon>
        <taxon>Dothideomycetidae</taxon>
        <taxon>Mycosphaerellales</taxon>
        <taxon>Dissoconiaceae</taxon>
        <taxon>Dissoconium</taxon>
    </lineage>
</organism>
<accession>A0A6J3LXN9</accession>
<protein>
    <submittedName>
        <fullName evidence="2">Uncharacterized protein</fullName>
    </submittedName>
</protein>
<sequence>MMNHANNAHAMIFLLKYSAVVTRSVSKKGSSINGGINEVERKRKRAPLKEGPLAVIKMPQISCKWLMRAYTPPVGARPLFSCGSSTHGVSRLNYIVVTHCKLNNVQHNRRSLVVPTAQMWSRGCYCDPNFDSRARSSELKPWERLVHCLATPAGTWAATIQADLP</sequence>
<dbReference type="Proteomes" id="UP000504637">
    <property type="component" value="Unplaced"/>
</dbReference>
<evidence type="ECO:0000313" key="2">
    <source>
        <dbReference type="RefSeq" id="XP_033457552.1"/>
    </source>
</evidence>
<dbReference type="RefSeq" id="XP_033457552.1">
    <property type="nucleotide sequence ID" value="XM_033602436.1"/>
</dbReference>